<gene>
    <name evidence="2" type="ORF">KP005_02685</name>
</gene>
<sequence>MRKIRFSVVGAVIVFAVSLLFTPAPGRTAEGVNPPSPPILDNLPPTWSKALPANLRFELVLNGAGVLDKETGLVWQQSPFNSIWTYQGARAECNLLEIGGRMGWHLPTVEQLTSLIDRSSTSGKMVPDGHPFGLIWGRYPYWTASPYPGAPWAALQVNFVTGEVAGAPMYNEYHVWCVRGGQSHTGEPLY</sequence>
<evidence type="ECO:0000313" key="3">
    <source>
        <dbReference type="Proteomes" id="UP000683493"/>
    </source>
</evidence>
<dbReference type="Pfam" id="PF07603">
    <property type="entry name" value="Lcl_C"/>
    <property type="match status" value="1"/>
</dbReference>
<organism evidence="2 3">
    <name type="scientific">Geomonas diazotrophica</name>
    <dbReference type="NCBI Taxonomy" id="2843197"/>
    <lineage>
        <taxon>Bacteria</taxon>
        <taxon>Pseudomonadati</taxon>
        <taxon>Thermodesulfobacteriota</taxon>
        <taxon>Desulfuromonadia</taxon>
        <taxon>Geobacterales</taxon>
        <taxon>Geobacteraceae</taxon>
        <taxon>Geomonas</taxon>
    </lineage>
</organism>
<proteinExistence type="predicted"/>
<protein>
    <submittedName>
        <fullName evidence="2">DUF1566 domain-containing protein</fullName>
    </submittedName>
</protein>
<evidence type="ECO:0000313" key="2">
    <source>
        <dbReference type="EMBL" id="QWV98216.1"/>
    </source>
</evidence>
<feature type="domain" description="Lcl C-terminal" evidence="1">
    <location>
        <begin position="66"/>
        <end position="179"/>
    </location>
</feature>
<dbReference type="EMBL" id="CP076724">
    <property type="protein sequence ID" value="QWV98216.1"/>
    <property type="molecule type" value="Genomic_DNA"/>
</dbReference>
<keyword evidence="3" id="KW-1185">Reference proteome</keyword>
<accession>A0ABX8JM92</accession>
<dbReference type="Proteomes" id="UP000683493">
    <property type="component" value="Chromosome"/>
</dbReference>
<dbReference type="InterPro" id="IPR011460">
    <property type="entry name" value="Lcl_C"/>
</dbReference>
<name>A0ABX8JM92_9BACT</name>
<reference evidence="2 3" key="1">
    <citation type="submission" date="2021-06" db="EMBL/GenBank/DDBJ databases">
        <title>Gemonas diversity in paddy soil.</title>
        <authorList>
            <person name="Liu G."/>
        </authorList>
    </citation>
    <scope>NUCLEOTIDE SEQUENCE [LARGE SCALE GENOMIC DNA]</scope>
    <source>
        <strain evidence="2 3">RG29</strain>
    </source>
</reference>
<evidence type="ECO:0000259" key="1">
    <source>
        <dbReference type="Pfam" id="PF07603"/>
    </source>
</evidence>